<proteinExistence type="predicted"/>
<dbReference type="CDD" id="cd03801">
    <property type="entry name" value="GT4_PimA-like"/>
    <property type="match status" value="1"/>
</dbReference>
<dbReference type="Pfam" id="PF00534">
    <property type="entry name" value="Glycos_transf_1"/>
    <property type="match status" value="1"/>
</dbReference>
<dbReference type="Pfam" id="PF13579">
    <property type="entry name" value="Glyco_trans_4_4"/>
    <property type="match status" value="1"/>
</dbReference>
<protein>
    <submittedName>
        <fullName evidence="5">Glycosyltransferase</fullName>
    </submittedName>
</protein>
<dbReference type="InterPro" id="IPR001296">
    <property type="entry name" value="Glyco_trans_1"/>
</dbReference>
<comment type="caution">
    <text evidence="5">The sequence shown here is derived from an EMBL/GenBank/DDBJ whole genome shotgun (WGS) entry which is preliminary data.</text>
</comment>
<sequence length="607" mass="65726">MTRAATRDVVIVTPWYPTPEEAYHGVFVRDTVAALAIEPERIRIVHLARLGAHEPATTEIVATPEGELLRIGIPILAGTARSEVARRQRDVLRAHDALAGATVIHAHVGLPTGWAAAAAAPDGARLVVTEHATYLREELRTVSGRQAYREVLDRVSTLHMVSEAEAERVRALYPEHASRVIATGNPVRPPRHPMPPRGPGPLDRWLYIGNLIPRKGVQQLLESFALFHRDRPTASLTLVGGGPLEGFLWEQTAELGLTAHVRFAGPQGPEDLVDLARWGDVLVHLSAFETFGLTPVEAALNGLAVVVTRCGGPEETLLESAAAGIARLVPAGASPEVVVAAVRSLESSAPDARASQALTDLHERYAAGPWGRRMTATLLPSGHAGDVAASVPETDADSPDGAACAGGLPRRVLLLANSPVGRRKVRELVPMTLRHDVPLMVVTNRSSMAAALDRRVRVLDIQPATSWLPLQLLESALLVGVPRLILSTAERLAGLVARVPGRVGRLALAGQRRVGAVRTRAIDLGNRIHDSVLHPLVYAVTDPIPNARYVMRHRASIDEFDPSHVFYADSESLAIAWRLVRAWPDLDVDRLPRTIDYWEFLRPAPVD</sequence>
<reference evidence="5 6" key="1">
    <citation type="submission" date="2019-03" db="EMBL/GenBank/DDBJ databases">
        <title>Genomic features of bacteria from cold environments.</title>
        <authorList>
            <person name="Shen L."/>
        </authorList>
    </citation>
    <scope>NUCLEOTIDE SEQUENCE [LARGE SCALE GENOMIC DNA]</scope>
    <source>
        <strain evidence="6">T3246-1</strain>
    </source>
</reference>
<gene>
    <name evidence="5" type="ORF">EXU48_07910</name>
</gene>
<dbReference type="PANTHER" id="PTHR12526:SF510">
    <property type="entry name" value="D-INOSITOL 3-PHOSPHATE GLYCOSYLTRANSFERASE"/>
    <property type="match status" value="1"/>
</dbReference>
<keyword evidence="2" id="KW-0808">Transferase</keyword>
<evidence type="ECO:0000259" key="4">
    <source>
        <dbReference type="Pfam" id="PF13579"/>
    </source>
</evidence>
<feature type="domain" description="Glycosyl transferase family 1" evidence="3">
    <location>
        <begin position="206"/>
        <end position="350"/>
    </location>
</feature>
<name>A0ABY2E7L1_9MICO</name>
<dbReference type="Gene3D" id="3.40.50.2000">
    <property type="entry name" value="Glycogen Phosphorylase B"/>
    <property type="match status" value="2"/>
</dbReference>
<feature type="domain" description="Glycosyltransferase subfamily 4-like N-terminal" evidence="4">
    <location>
        <begin position="27"/>
        <end position="177"/>
    </location>
</feature>
<dbReference type="SUPFAM" id="SSF53756">
    <property type="entry name" value="UDP-Glycosyltransferase/glycogen phosphorylase"/>
    <property type="match status" value="1"/>
</dbReference>
<dbReference type="PANTHER" id="PTHR12526">
    <property type="entry name" value="GLYCOSYLTRANSFERASE"/>
    <property type="match status" value="1"/>
</dbReference>
<dbReference type="RefSeq" id="WP_133107077.1">
    <property type="nucleotide sequence ID" value="NZ_SMNA01000003.1"/>
</dbReference>
<keyword evidence="1" id="KW-0328">Glycosyltransferase</keyword>
<organism evidence="5 6">
    <name type="scientific">Occultella glacieicola</name>
    <dbReference type="NCBI Taxonomy" id="2518684"/>
    <lineage>
        <taxon>Bacteria</taxon>
        <taxon>Bacillati</taxon>
        <taxon>Actinomycetota</taxon>
        <taxon>Actinomycetes</taxon>
        <taxon>Micrococcales</taxon>
        <taxon>Ruaniaceae</taxon>
        <taxon>Occultella</taxon>
    </lineage>
</organism>
<dbReference type="Proteomes" id="UP000504882">
    <property type="component" value="Unassembled WGS sequence"/>
</dbReference>
<evidence type="ECO:0000313" key="6">
    <source>
        <dbReference type="Proteomes" id="UP000504882"/>
    </source>
</evidence>
<evidence type="ECO:0000259" key="3">
    <source>
        <dbReference type="Pfam" id="PF00534"/>
    </source>
</evidence>
<accession>A0ABY2E7L1</accession>
<dbReference type="EMBL" id="SMNA01000003">
    <property type="protein sequence ID" value="TDE96147.1"/>
    <property type="molecule type" value="Genomic_DNA"/>
</dbReference>
<evidence type="ECO:0000256" key="2">
    <source>
        <dbReference type="ARBA" id="ARBA00022679"/>
    </source>
</evidence>
<evidence type="ECO:0000256" key="1">
    <source>
        <dbReference type="ARBA" id="ARBA00022676"/>
    </source>
</evidence>
<keyword evidence="6" id="KW-1185">Reference proteome</keyword>
<dbReference type="InterPro" id="IPR028098">
    <property type="entry name" value="Glyco_trans_4-like_N"/>
</dbReference>
<evidence type="ECO:0000313" key="5">
    <source>
        <dbReference type="EMBL" id="TDE96147.1"/>
    </source>
</evidence>